<dbReference type="PANTHER" id="PTHR33828:SF1">
    <property type="entry name" value="OS05G0596200 PROTEIN"/>
    <property type="match status" value="1"/>
</dbReference>
<dbReference type="PANTHER" id="PTHR33828">
    <property type="entry name" value="OS05G0596200 PROTEIN"/>
    <property type="match status" value="1"/>
</dbReference>
<evidence type="ECO:0000313" key="2">
    <source>
        <dbReference type="EMBL" id="KAF6164487.1"/>
    </source>
</evidence>
<dbReference type="AlphaFoldDB" id="A0A7J7NBG8"/>
<dbReference type="EMBL" id="JACGCM010000926">
    <property type="protein sequence ID" value="KAF6164487.1"/>
    <property type="molecule type" value="Genomic_DNA"/>
</dbReference>
<feature type="region of interest" description="Disordered" evidence="1">
    <location>
        <begin position="15"/>
        <end position="49"/>
    </location>
</feature>
<proteinExistence type="predicted"/>
<name>A0A7J7NBG8_9MAGN</name>
<gene>
    <name evidence="2" type="ORF">GIB67_025313</name>
</gene>
<comment type="caution">
    <text evidence="2">The sequence shown here is derived from an EMBL/GenBank/DDBJ whole genome shotgun (WGS) entry which is preliminary data.</text>
</comment>
<protein>
    <submittedName>
        <fullName evidence="2">Uncharacterized protein</fullName>
    </submittedName>
</protein>
<evidence type="ECO:0000256" key="1">
    <source>
        <dbReference type="SAM" id="MobiDB-lite"/>
    </source>
</evidence>
<organism evidence="2 3">
    <name type="scientific">Kingdonia uniflora</name>
    <dbReference type="NCBI Taxonomy" id="39325"/>
    <lineage>
        <taxon>Eukaryota</taxon>
        <taxon>Viridiplantae</taxon>
        <taxon>Streptophyta</taxon>
        <taxon>Embryophyta</taxon>
        <taxon>Tracheophyta</taxon>
        <taxon>Spermatophyta</taxon>
        <taxon>Magnoliopsida</taxon>
        <taxon>Ranunculales</taxon>
        <taxon>Circaeasteraceae</taxon>
        <taxon>Kingdonia</taxon>
    </lineage>
</organism>
<keyword evidence="3" id="KW-1185">Reference proteome</keyword>
<reference evidence="2 3" key="1">
    <citation type="journal article" date="2020" name="IScience">
        <title>Genome Sequencing of the Endangered Kingdonia uniflora (Circaeasteraceae, Ranunculales) Reveals Potential Mechanisms of Evolutionary Specialization.</title>
        <authorList>
            <person name="Sun Y."/>
            <person name="Deng T."/>
            <person name="Zhang A."/>
            <person name="Moore M.J."/>
            <person name="Landis J.B."/>
            <person name="Lin N."/>
            <person name="Zhang H."/>
            <person name="Zhang X."/>
            <person name="Huang J."/>
            <person name="Zhang X."/>
            <person name="Sun H."/>
            <person name="Wang H."/>
        </authorList>
    </citation>
    <scope>NUCLEOTIDE SEQUENCE [LARGE SCALE GENOMIC DNA]</scope>
    <source>
        <strain evidence="2">TB1705</strain>
        <tissue evidence="2">Leaf</tissue>
    </source>
</reference>
<dbReference type="Proteomes" id="UP000541444">
    <property type="component" value="Unassembled WGS sequence"/>
</dbReference>
<evidence type="ECO:0000313" key="3">
    <source>
        <dbReference type="Proteomes" id="UP000541444"/>
    </source>
</evidence>
<dbReference type="OrthoDB" id="361835at2759"/>
<sequence>MAAETKVSVVKVKPEGTSLKDGGKHVVSQKRKIESSSSKQIRDKKSSISTNVVKSEVKETMASSSKSATKTTTVKVKSQKKVFTLPGQRYDPPEEREPLRIFYESLSEQLPSSQMAEFCIGNVN</sequence>
<accession>A0A7J7NBG8</accession>